<dbReference type="Pfam" id="PF04488">
    <property type="entry name" value="Gly_transf_sug"/>
    <property type="match status" value="1"/>
</dbReference>
<keyword evidence="3" id="KW-0732">Signal</keyword>
<dbReference type="OrthoDB" id="245563at2759"/>
<dbReference type="GO" id="GO:0000030">
    <property type="term" value="F:mannosyltransferase activity"/>
    <property type="evidence" value="ECO:0007669"/>
    <property type="project" value="TreeGrafter"/>
</dbReference>
<name>A0A812LY84_SYMPI</name>
<sequence>MHFWIFLLLAACNSRELDAPACLEEDCQDDGTALLQAVTGSSASAAARAEPQKKDVPAAEEGSRPTQPAADTSLEVTETKCQIFTFWDYKSGPPLSVALNVEGWRRHAHPRCGDPVLISDDNVLTYIPDMPEEYFRMPYSQAKADLVRYAVLYHHGGIYMDTDILVVQDLDAVVDLIQSYDLLSYTDAAAWFLQGFEHSGFEV</sequence>
<dbReference type="GO" id="GO:0051999">
    <property type="term" value="P:mannosyl-inositol phosphorylceramide biosynthetic process"/>
    <property type="evidence" value="ECO:0007669"/>
    <property type="project" value="TreeGrafter"/>
</dbReference>
<feature type="compositionally biased region" description="Basic and acidic residues" evidence="2">
    <location>
        <begin position="50"/>
        <end position="63"/>
    </location>
</feature>
<dbReference type="InterPro" id="IPR029044">
    <property type="entry name" value="Nucleotide-diphossugar_trans"/>
</dbReference>
<reference evidence="4" key="1">
    <citation type="submission" date="2021-02" db="EMBL/GenBank/DDBJ databases">
        <authorList>
            <person name="Dougan E. K."/>
            <person name="Rhodes N."/>
            <person name="Thang M."/>
            <person name="Chan C."/>
        </authorList>
    </citation>
    <scope>NUCLEOTIDE SEQUENCE</scope>
</reference>
<protein>
    <recommendedName>
        <fullName evidence="6">Alpha 1,4-glycosyltransferase domain-containing protein</fullName>
    </recommendedName>
</protein>
<dbReference type="SUPFAM" id="SSF53448">
    <property type="entry name" value="Nucleotide-diphospho-sugar transferases"/>
    <property type="match status" value="1"/>
</dbReference>
<dbReference type="Gene3D" id="3.90.550.20">
    <property type="match status" value="1"/>
</dbReference>
<dbReference type="EMBL" id="CAJNIZ010006169">
    <property type="protein sequence ID" value="CAE7247697.1"/>
    <property type="molecule type" value="Genomic_DNA"/>
</dbReference>
<evidence type="ECO:0000313" key="5">
    <source>
        <dbReference type="Proteomes" id="UP000649617"/>
    </source>
</evidence>
<evidence type="ECO:0000256" key="1">
    <source>
        <dbReference type="ARBA" id="ARBA00022679"/>
    </source>
</evidence>
<evidence type="ECO:0008006" key="6">
    <source>
        <dbReference type="Google" id="ProtNLM"/>
    </source>
</evidence>
<dbReference type="PANTHER" id="PTHR32385:SF15">
    <property type="entry name" value="INOSITOL PHOSPHOCERAMIDE MANNOSYLTRANSFERASE 1"/>
    <property type="match status" value="1"/>
</dbReference>
<dbReference type="Proteomes" id="UP000649617">
    <property type="component" value="Unassembled WGS sequence"/>
</dbReference>
<feature type="signal peptide" evidence="3">
    <location>
        <begin position="1"/>
        <end position="19"/>
    </location>
</feature>
<organism evidence="4 5">
    <name type="scientific">Symbiodinium pilosum</name>
    <name type="common">Dinoflagellate</name>
    <dbReference type="NCBI Taxonomy" id="2952"/>
    <lineage>
        <taxon>Eukaryota</taxon>
        <taxon>Sar</taxon>
        <taxon>Alveolata</taxon>
        <taxon>Dinophyceae</taxon>
        <taxon>Suessiales</taxon>
        <taxon>Symbiodiniaceae</taxon>
        <taxon>Symbiodinium</taxon>
    </lineage>
</organism>
<feature type="chain" id="PRO_5032520201" description="Alpha 1,4-glycosyltransferase domain-containing protein" evidence="3">
    <location>
        <begin position="20"/>
        <end position="203"/>
    </location>
</feature>
<dbReference type="GO" id="GO:0016020">
    <property type="term" value="C:membrane"/>
    <property type="evidence" value="ECO:0007669"/>
    <property type="project" value="GOC"/>
</dbReference>
<dbReference type="AlphaFoldDB" id="A0A812LY84"/>
<feature type="region of interest" description="Disordered" evidence="2">
    <location>
        <begin position="43"/>
        <end position="74"/>
    </location>
</feature>
<gene>
    <name evidence="4" type="ORF">SPIL2461_LOCUS4601</name>
</gene>
<dbReference type="InterPro" id="IPR007577">
    <property type="entry name" value="GlycoTrfase_DXD_sugar-bd_CS"/>
</dbReference>
<proteinExistence type="predicted"/>
<feature type="compositionally biased region" description="Polar residues" evidence="2">
    <location>
        <begin position="64"/>
        <end position="74"/>
    </location>
</feature>
<dbReference type="InterPro" id="IPR051706">
    <property type="entry name" value="Glycosyltransferase_domain"/>
</dbReference>
<keyword evidence="5" id="KW-1185">Reference proteome</keyword>
<accession>A0A812LY84</accession>
<evidence type="ECO:0000256" key="2">
    <source>
        <dbReference type="SAM" id="MobiDB-lite"/>
    </source>
</evidence>
<dbReference type="PANTHER" id="PTHR32385">
    <property type="entry name" value="MANNOSYL PHOSPHORYLINOSITOL CERAMIDE SYNTHASE"/>
    <property type="match status" value="1"/>
</dbReference>
<keyword evidence="1" id="KW-0808">Transferase</keyword>
<comment type="caution">
    <text evidence="4">The sequence shown here is derived from an EMBL/GenBank/DDBJ whole genome shotgun (WGS) entry which is preliminary data.</text>
</comment>
<evidence type="ECO:0000256" key="3">
    <source>
        <dbReference type="SAM" id="SignalP"/>
    </source>
</evidence>
<evidence type="ECO:0000313" key="4">
    <source>
        <dbReference type="EMBL" id="CAE7247697.1"/>
    </source>
</evidence>